<name>A0A814F7Z0_9BILA</name>
<feature type="region of interest" description="Disordered" evidence="3">
    <location>
        <begin position="66"/>
        <end position="86"/>
    </location>
</feature>
<evidence type="ECO:0000313" key="6">
    <source>
        <dbReference type="Proteomes" id="UP000663879"/>
    </source>
</evidence>
<dbReference type="OrthoDB" id="1918685at2759"/>
<dbReference type="GO" id="GO:0003682">
    <property type="term" value="F:chromatin binding"/>
    <property type="evidence" value="ECO:0007669"/>
    <property type="project" value="TreeGrafter"/>
</dbReference>
<dbReference type="SUPFAM" id="SSF54160">
    <property type="entry name" value="Chromo domain-like"/>
    <property type="match status" value="1"/>
</dbReference>
<dbReference type="InterPro" id="IPR023779">
    <property type="entry name" value="Chromodomain_CS"/>
</dbReference>
<reference evidence="5" key="1">
    <citation type="submission" date="2021-02" db="EMBL/GenBank/DDBJ databases">
        <authorList>
            <person name="Nowell W R."/>
        </authorList>
    </citation>
    <scope>NUCLEOTIDE SEQUENCE</scope>
    <source>
        <strain evidence="5">Ploen Becks lab</strain>
    </source>
</reference>
<dbReference type="InterPro" id="IPR016197">
    <property type="entry name" value="Chromo-like_dom_sf"/>
</dbReference>
<dbReference type="PANTHER" id="PTHR46389:SF3">
    <property type="entry name" value="POLYCOMB GROUP PROTEIN PC"/>
    <property type="match status" value="1"/>
</dbReference>
<protein>
    <recommendedName>
        <fullName evidence="4">Chromo domain-containing protein</fullName>
    </recommendedName>
</protein>
<keyword evidence="6" id="KW-1185">Reference proteome</keyword>
<sequence length="280" mass="31763">MSDIYSQKDVYTAEKILSHKNIKGRRHYLIKWLGWDTSHNTWEPEKNIFDRQLIDHYYESLKDKKKVAKKKDEDLSIDEDQNDSENELRYAKRMAEGLRPIKTDLSKSKNTNLKRISSSNSVSSEASFNSSKNPKKVSSSLSISSNGSRTKKKNTRRKNRIISYSGSESQSSHNHKQAQGATTDFESDSDKEQAGIIKSLKRNKINDSSSDDDDDDKKTITKSLSIPKTHENSDSTESLNTFITTHTNDEIVITDITSGVLTVTIKECISPNGFFKGRKT</sequence>
<organism evidence="5 6">
    <name type="scientific">Brachionus calyciflorus</name>
    <dbReference type="NCBI Taxonomy" id="104777"/>
    <lineage>
        <taxon>Eukaryota</taxon>
        <taxon>Metazoa</taxon>
        <taxon>Spiralia</taxon>
        <taxon>Gnathifera</taxon>
        <taxon>Rotifera</taxon>
        <taxon>Eurotatoria</taxon>
        <taxon>Monogononta</taxon>
        <taxon>Pseudotrocha</taxon>
        <taxon>Ploima</taxon>
        <taxon>Brachionidae</taxon>
        <taxon>Brachionus</taxon>
    </lineage>
</organism>
<keyword evidence="2" id="KW-0539">Nucleus</keyword>
<evidence type="ECO:0000313" key="5">
    <source>
        <dbReference type="EMBL" id="CAF0977071.1"/>
    </source>
</evidence>
<dbReference type="GO" id="GO:0000785">
    <property type="term" value="C:chromatin"/>
    <property type="evidence" value="ECO:0007669"/>
    <property type="project" value="TreeGrafter"/>
</dbReference>
<dbReference type="PANTHER" id="PTHR46389">
    <property type="entry name" value="POLYCOMB GROUP PROTEIN PC"/>
    <property type="match status" value="1"/>
</dbReference>
<dbReference type="Pfam" id="PF17218">
    <property type="entry name" value="CBX7_C"/>
    <property type="match status" value="1"/>
</dbReference>
<dbReference type="Pfam" id="PF00385">
    <property type="entry name" value="Chromo"/>
    <property type="match status" value="1"/>
</dbReference>
<dbReference type="GO" id="GO:0000122">
    <property type="term" value="P:negative regulation of transcription by RNA polymerase II"/>
    <property type="evidence" value="ECO:0007669"/>
    <property type="project" value="TreeGrafter"/>
</dbReference>
<dbReference type="Proteomes" id="UP000663879">
    <property type="component" value="Unassembled WGS sequence"/>
</dbReference>
<evidence type="ECO:0000256" key="1">
    <source>
        <dbReference type="ARBA" id="ARBA00004123"/>
    </source>
</evidence>
<evidence type="ECO:0000256" key="2">
    <source>
        <dbReference type="ARBA" id="ARBA00023242"/>
    </source>
</evidence>
<dbReference type="SMART" id="SM00298">
    <property type="entry name" value="CHROMO"/>
    <property type="match status" value="1"/>
</dbReference>
<accession>A0A814F7Z0</accession>
<dbReference type="PROSITE" id="PS00598">
    <property type="entry name" value="CHROMO_1"/>
    <property type="match status" value="1"/>
</dbReference>
<dbReference type="CDD" id="cd00024">
    <property type="entry name" value="CD_CSD"/>
    <property type="match status" value="1"/>
</dbReference>
<proteinExistence type="predicted"/>
<comment type="caution">
    <text evidence="5">The sequence shown here is derived from an EMBL/GenBank/DDBJ whole genome shotgun (WGS) entry which is preliminary data.</text>
</comment>
<dbReference type="GO" id="GO:0035102">
    <property type="term" value="C:PRC1 complex"/>
    <property type="evidence" value="ECO:0007669"/>
    <property type="project" value="TreeGrafter"/>
</dbReference>
<dbReference type="EMBL" id="CAJNOC010003311">
    <property type="protein sequence ID" value="CAF0977071.1"/>
    <property type="molecule type" value="Genomic_DNA"/>
</dbReference>
<dbReference type="InterPro" id="IPR023780">
    <property type="entry name" value="Chromo_domain"/>
</dbReference>
<evidence type="ECO:0000256" key="3">
    <source>
        <dbReference type="SAM" id="MobiDB-lite"/>
    </source>
</evidence>
<feature type="compositionally biased region" description="Acidic residues" evidence="3">
    <location>
        <begin position="75"/>
        <end position="85"/>
    </location>
</feature>
<dbReference type="InterPro" id="IPR033773">
    <property type="entry name" value="CBX7_C"/>
</dbReference>
<feature type="compositionally biased region" description="Low complexity" evidence="3">
    <location>
        <begin position="117"/>
        <end position="148"/>
    </location>
</feature>
<comment type="subcellular location">
    <subcellularLocation>
        <location evidence="1">Nucleus</location>
    </subcellularLocation>
</comment>
<feature type="region of interest" description="Disordered" evidence="3">
    <location>
        <begin position="101"/>
        <end position="236"/>
    </location>
</feature>
<feature type="domain" description="Chromo" evidence="4">
    <location>
        <begin position="11"/>
        <end position="69"/>
    </location>
</feature>
<dbReference type="Gene3D" id="2.40.50.40">
    <property type="match status" value="1"/>
</dbReference>
<gene>
    <name evidence="5" type="ORF">OXX778_LOCUS15222</name>
</gene>
<feature type="compositionally biased region" description="Low complexity" evidence="3">
    <location>
        <begin position="163"/>
        <end position="172"/>
    </location>
</feature>
<dbReference type="InterPro" id="IPR000953">
    <property type="entry name" value="Chromo/chromo_shadow_dom"/>
</dbReference>
<evidence type="ECO:0000259" key="4">
    <source>
        <dbReference type="PROSITE" id="PS50013"/>
    </source>
</evidence>
<feature type="compositionally biased region" description="Basic residues" evidence="3">
    <location>
        <begin position="149"/>
        <end position="160"/>
    </location>
</feature>
<dbReference type="PROSITE" id="PS50013">
    <property type="entry name" value="CHROMO_2"/>
    <property type="match status" value="1"/>
</dbReference>
<dbReference type="AlphaFoldDB" id="A0A814F7Z0"/>
<dbReference type="InterPro" id="IPR052458">
    <property type="entry name" value="PcG_PRC1-like_component"/>
</dbReference>